<dbReference type="PANTHER" id="PTHR46797">
    <property type="entry name" value="HTH-TYPE TRANSCRIPTIONAL REGULATOR"/>
    <property type="match status" value="1"/>
</dbReference>
<dbReference type="Pfam" id="PF01381">
    <property type="entry name" value="HTH_3"/>
    <property type="match status" value="1"/>
</dbReference>
<dbReference type="RefSeq" id="WP_235207469.1">
    <property type="nucleotide sequence ID" value="NZ_JOKD01000039.1"/>
</dbReference>
<feature type="compositionally biased region" description="Pro residues" evidence="2">
    <location>
        <begin position="1"/>
        <end position="14"/>
    </location>
</feature>
<dbReference type="Proteomes" id="UP000029721">
    <property type="component" value="Unassembled WGS sequence"/>
</dbReference>
<keyword evidence="5" id="KW-1185">Reference proteome</keyword>
<dbReference type="InterPro" id="IPR014710">
    <property type="entry name" value="RmlC-like_jellyroll"/>
</dbReference>
<dbReference type="InterPro" id="IPR011051">
    <property type="entry name" value="RmlC_Cupin_sf"/>
</dbReference>
<dbReference type="GO" id="GO:0003677">
    <property type="term" value="F:DNA binding"/>
    <property type="evidence" value="ECO:0007669"/>
    <property type="project" value="UniProtKB-KW"/>
</dbReference>
<dbReference type="Gene3D" id="2.60.120.10">
    <property type="entry name" value="Jelly Rolls"/>
    <property type="match status" value="1"/>
</dbReference>
<feature type="region of interest" description="Disordered" evidence="2">
    <location>
        <begin position="1"/>
        <end position="22"/>
    </location>
</feature>
<dbReference type="InterPro" id="IPR050807">
    <property type="entry name" value="TransReg_Diox_bact_type"/>
</dbReference>
<dbReference type="SMART" id="SM00530">
    <property type="entry name" value="HTH_XRE"/>
    <property type="match status" value="1"/>
</dbReference>
<dbReference type="EMBL" id="JOKD01000039">
    <property type="protein sequence ID" value="KGE77420.1"/>
    <property type="molecule type" value="Genomic_DNA"/>
</dbReference>
<dbReference type="SUPFAM" id="SSF47413">
    <property type="entry name" value="lambda repressor-like DNA-binding domains"/>
    <property type="match status" value="1"/>
</dbReference>
<dbReference type="Gene3D" id="1.10.260.40">
    <property type="entry name" value="lambda repressor-like DNA-binding domains"/>
    <property type="match status" value="1"/>
</dbReference>
<reference evidence="4 5" key="1">
    <citation type="submission" date="2014-06" db="EMBL/GenBank/DDBJ databases">
        <title>Draft genome sequence of an extremely salt tolerant bacteria Halomonas salina/CIFRI 1.</title>
        <authorList>
            <person name="Behera B.D."/>
            <person name="Meena D.K."/>
            <person name="Das P."/>
            <person name="Maharana J."/>
            <person name="Paria P."/>
            <person name="Sharma A.P."/>
            <person name="Shamsudheen K.V."/>
            <person name="Rijit J."/>
            <person name="Dixit V."/>
            <person name="Verma A."/>
            <person name="Scaria V."/>
            <person name="Sivasubbu S."/>
        </authorList>
    </citation>
    <scope>NUCLEOTIDE SEQUENCE [LARGE SCALE GENOMIC DNA]</scope>
    <source>
        <strain evidence="4 5">CIFRI 1</strain>
    </source>
</reference>
<evidence type="ECO:0000256" key="2">
    <source>
        <dbReference type="SAM" id="MobiDB-lite"/>
    </source>
</evidence>
<feature type="domain" description="HTH cro/C1-type" evidence="3">
    <location>
        <begin position="30"/>
        <end position="84"/>
    </location>
</feature>
<evidence type="ECO:0000259" key="3">
    <source>
        <dbReference type="PROSITE" id="PS50943"/>
    </source>
</evidence>
<dbReference type="CDD" id="cd02209">
    <property type="entry name" value="cupin_XRE_C"/>
    <property type="match status" value="1"/>
</dbReference>
<evidence type="ECO:0000256" key="1">
    <source>
        <dbReference type="ARBA" id="ARBA00023125"/>
    </source>
</evidence>
<evidence type="ECO:0000313" key="4">
    <source>
        <dbReference type="EMBL" id="KGE77420.1"/>
    </source>
</evidence>
<sequence>MTTTPPDAPSPPEAPAKTPSQGGQLLCDRVIELRKRRGLTLDQLASACGVSRSMLSQIERGRANPTLAVTLRIAQAFGLSIGDLVDQPWTASTIEVVRGDDATHLFRDDRECRIRTLSPLHLEKHVEFYELRIAPRASLRSAPHFEGTRELLTITSGSARVVAGDSDCRLAVGDSAHYHADQEHVIENESDDELLAFLVVTYE</sequence>
<dbReference type="PANTHER" id="PTHR46797:SF1">
    <property type="entry name" value="METHYLPHOSPHONATE SYNTHASE"/>
    <property type="match status" value="1"/>
</dbReference>
<comment type="caution">
    <text evidence="4">The sequence shown here is derived from an EMBL/GenBank/DDBJ whole genome shotgun (WGS) entry which is preliminary data.</text>
</comment>
<gene>
    <name evidence="4" type="ORF">FP66_10010</name>
</gene>
<dbReference type="Pfam" id="PF07883">
    <property type="entry name" value="Cupin_2"/>
    <property type="match status" value="1"/>
</dbReference>
<evidence type="ECO:0000313" key="5">
    <source>
        <dbReference type="Proteomes" id="UP000029721"/>
    </source>
</evidence>
<dbReference type="PROSITE" id="PS50943">
    <property type="entry name" value="HTH_CROC1"/>
    <property type="match status" value="1"/>
</dbReference>
<keyword evidence="1 4" id="KW-0238">DNA-binding</keyword>
<organism evidence="4 5">
    <name type="scientific">Halomonas salina</name>
    <dbReference type="NCBI Taxonomy" id="42565"/>
    <lineage>
        <taxon>Bacteria</taxon>
        <taxon>Pseudomonadati</taxon>
        <taxon>Pseudomonadota</taxon>
        <taxon>Gammaproteobacteria</taxon>
        <taxon>Oceanospirillales</taxon>
        <taxon>Halomonadaceae</taxon>
        <taxon>Halomonas</taxon>
    </lineage>
</organism>
<dbReference type="CDD" id="cd00093">
    <property type="entry name" value="HTH_XRE"/>
    <property type="match status" value="1"/>
</dbReference>
<dbReference type="SUPFAM" id="SSF51182">
    <property type="entry name" value="RmlC-like cupins"/>
    <property type="match status" value="1"/>
</dbReference>
<name>A0ABR4WST1_9GAMM</name>
<dbReference type="InterPro" id="IPR001387">
    <property type="entry name" value="Cro/C1-type_HTH"/>
</dbReference>
<protein>
    <submittedName>
        <fullName evidence="4">DNA-binding protein</fullName>
    </submittedName>
</protein>
<dbReference type="InterPro" id="IPR010982">
    <property type="entry name" value="Lambda_DNA-bd_dom_sf"/>
</dbReference>
<dbReference type="InterPro" id="IPR013096">
    <property type="entry name" value="Cupin_2"/>
</dbReference>
<proteinExistence type="predicted"/>
<accession>A0ABR4WST1</accession>